<gene>
    <name evidence="1" type="ORF">LNAOJCKE_5181</name>
</gene>
<reference evidence="1" key="1">
    <citation type="journal article" date="2021" name="Front. Microbiol.">
        <title>Comprehensive Comparative Genomics and Phenotyping of Methylobacterium Species.</title>
        <authorList>
            <person name="Alessa O."/>
            <person name="Ogura Y."/>
            <person name="Fujitani Y."/>
            <person name="Takami H."/>
            <person name="Hayashi T."/>
            <person name="Sahin N."/>
            <person name="Tani A."/>
        </authorList>
    </citation>
    <scope>NUCLEOTIDE SEQUENCE</scope>
    <source>
        <strain evidence="1">NBRC 15686</strain>
    </source>
</reference>
<protein>
    <recommendedName>
        <fullName evidence="3">Phage major tail protein, TP901-1 family</fullName>
    </recommendedName>
</protein>
<name>A0ABQ4UKY8_9HYPH</name>
<reference evidence="1" key="2">
    <citation type="submission" date="2021-08" db="EMBL/GenBank/DDBJ databases">
        <authorList>
            <person name="Tani A."/>
            <person name="Ola A."/>
            <person name="Ogura Y."/>
            <person name="Katsura K."/>
            <person name="Hayashi T."/>
        </authorList>
    </citation>
    <scope>NUCLEOTIDE SEQUENCE</scope>
    <source>
        <strain evidence="1">NBRC 15686</strain>
    </source>
</reference>
<dbReference type="InterPro" id="IPR011855">
    <property type="entry name" value="Phgtail_TP901_1"/>
</dbReference>
<dbReference type="EMBL" id="BPRC01000038">
    <property type="protein sequence ID" value="GJE67946.1"/>
    <property type="molecule type" value="Genomic_DNA"/>
</dbReference>
<evidence type="ECO:0000313" key="2">
    <source>
        <dbReference type="Proteomes" id="UP001055039"/>
    </source>
</evidence>
<evidence type="ECO:0000313" key="1">
    <source>
        <dbReference type="EMBL" id="GJE67946.1"/>
    </source>
</evidence>
<dbReference type="Proteomes" id="UP001055039">
    <property type="component" value="Unassembled WGS sequence"/>
</dbReference>
<evidence type="ECO:0008006" key="3">
    <source>
        <dbReference type="Google" id="ProtNLM"/>
    </source>
</evidence>
<keyword evidence="2" id="KW-1185">Reference proteome</keyword>
<organism evidence="1 2">
    <name type="scientific">Methylorubrum aminovorans</name>
    <dbReference type="NCBI Taxonomy" id="269069"/>
    <lineage>
        <taxon>Bacteria</taxon>
        <taxon>Pseudomonadati</taxon>
        <taxon>Pseudomonadota</taxon>
        <taxon>Alphaproteobacteria</taxon>
        <taxon>Hyphomicrobiales</taxon>
        <taxon>Methylobacteriaceae</taxon>
        <taxon>Methylorubrum</taxon>
    </lineage>
</organism>
<sequence>MAQATTVPFSGFRVLLETATPGTYGAPCGLTERSLTLTKETNDTTTPDCDNEDAAAWVERDTVSKSATISGEGVMARESIARWQAAYESDAPISVRVERAGSAATGGGYYLGLFHLTSFEQSATRGERATVSIEMSSSGPIAWTPAA</sequence>
<accession>A0ABQ4UKY8</accession>
<dbReference type="Pfam" id="PF06199">
    <property type="entry name" value="Phage_tail_2"/>
    <property type="match status" value="1"/>
</dbReference>
<dbReference type="RefSeq" id="WP_238228828.1">
    <property type="nucleotide sequence ID" value="NZ_BAAADH010000054.1"/>
</dbReference>
<proteinExistence type="predicted"/>
<comment type="caution">
    <text evidence="1">The sequence shown here is derived from an EMBL/GenBank/DDBJ whole genome shotgun (WGS) entry which is preliminary data.</text>
</comment>